<evidence type="ECO:0000256" key="3">
    <source>
        <dbReference type="ARBA" id="ARBA00022692"/>
    </source>
</evidence>
<comment type="similarity">
    <text evidence="7 10">Belongs to the fluoride channel Fluc/FEX (TC 1.A.43) family.</text>
</comment>
<comment type="catalytic activity">
    <reaction evidence="8">
        <text>fluoride(in) = fluoride(out)</text>
        <dbReference type="Rhea" id="RHEA:76159"/>
        <dbReference type="ChEBI" id="CHEBI:17051"/>
    </reaction>
    <physiologicalReaction direction="left-to-right" evidence="8">
        <dbReference type="Rhea" id="RHEA:76160"/>
    </physiologicalReaction>
</comment>
<dbReference type="GO" id="GO:0062054">
    <property type="term" value="F:fluoride channel activity"/>
    <property type="evidence" value="ECO:0007669"/>
    <property type="project" value="UniProtKB-UniRule"/>
</dbReference>
<keyword evidence="12" id="KW-1185">Reference proteome</keyword>
<evidence type="ECO:0000256" key="6">
    <source>
        <dbReference type="ARBA" id="ARBA00023303"/>
    </source>
</evidence>
<comment type="function">
    <text evidence="9 10">Fluoride-specific ion channel. Important for reducing fluoride concentration in the cell, thus reducing its toxicity.</text>
</comment>
<evidence type="ECO:0000256" key="8">
    <source>
        <dbReference type="ARBA" id="ARBA00035585"/>
    </source>
</evidence>
<evidence type="ECO:0000256" key="5">
    <source>
        <dbReference type="ARBA" id="ARBA00023136"/>
    </source>
</evidence>
<keyword evidence="5 10" id="KW-0472">Membrane</keyword>
<evidence type="ECO:0000256" key="2">
    <source>
        <dbReference type="ARBA" id="ARBA00022475"/>
    </source>
</evidence>
<keyword evidence="3 10" id="KW-0812">Transmembrane</keyword>
<gene>
    <name evidence="10" type="primary">fluC</name>
    <name evidence="10" type="synonym">crcB</name>
    <name evidence="11" type="ORF">CIL05_15290</name>
</gene>
<dbReference type="GO" id="GO:0005886">
    <property type="term" value="C:plasma membrane"/>
    <property type="evidence" value="ECO:0007669"/>
    <property type="project" value="UniProtKB-SubCell"/>
</dbReference>
<evidence type="ECO:0000313" key="11">
    <source>
        <dbReference type="EMBL" id="PAV28655.1"/>
    </source>
</evidence>
<evidence type="ECO:0000313" key="12">
    <source>
        <dbReference type="Proteomes" id="UP000218887"/>
    </source>
</evidence>
<keyword evidence="6 10" id="KW-0407">Ion channel</keyword>
<comment type="subcellular location">
    <subcellularLocation>
        <location evidence="1 10">Cell membrane</location>
        <topology evidence="1 10">Multi-pass membrane protein</topology>
    </subcellularLocation>
</comment>
<feature type="binding site" evidence="10">
    <location>
        <position position="75"/>
    </location>
    <ligand>
        <name>Na(+)</name>
        <dbReference type="ChEBI" id="CHEBI:29101"/>
        <note>structural</note>
    </ligand>
</feature>
<keyword evidence="10" id="KW-0915">Sodium</keyword>
<dbReference type="AlphaFoldDB" id="A0A2A2IBY4"/>
<comment type="activity regulation">
    <text evidence="10">Na(+) is not transported, but it plays an essential structural role and its presence is essential for fluoride channel function.</text>
</comment>
<evidence type="ECO:0000256" key="1">
    <source>
        <dbReference type="ARBA" id="ARBA00004651"/>
    </source>
</evidence>
<dbReference type="Pfam" id="PF02537">
    <property type="entry name" value="CRCB"/>
    <property type="match status" value="1"/>
</dbReference>
<dbReference type="GO" id="GO:0046872">
    <property type="term" value="F:metal ion binding"/>
    <property type="evidence" value="ECO:0007669"/>
    <property type="project" value="UniProtKB-KW"/>
</dbReference>
<feature type="transmembrane region" description="Helical" evidence="10">
    <location>
        <begin position="33"/>
        <end position="53"/>
    </location>
</feature>
<proteinExistence type="inferred from homology"/>
<dbReference type="InterPro" id="IPR003691">
    <property type="entry name" value="FluC"/>
</dbReference>
<evidence type="ECO:0000256" key="4">
    <source>
        <dbReference type="ARBA" id="ARBA00022989"/>
    </source>
</evidence>
<comment type="caution">
    <text evidence="11">The sequence shown here is derived from an EMBL/GenBank/DDBJ whole genome shotgun (WGS) entry which is preliminary data.</text>
</comment>
<feature type="transmembrane region" description="Helical" evidence="10">
    <location>
        <begin position="65"/>
        <end position="83"/>
    </location>
</feature>
<dbReference type="Proteomes" id="UP000218887">
    <property type="component" value="Unassembled WGS sequence"/>
</dbReference>
<keyword evidence="10" id="KW-0813">Transport</keyword>
<evidence type="ECO:0000256" key="10">
    <source>
        <dbReference type="HAMAP-Rule" id="MF_00454"/>
    </source>
</evidence>
<keyword evidence="10" id="KW-0479">Metal-binding</keyword>
<dbReference type="HAMAP" id="MF_00454">
    <property type="entry name" value="FluC"/>
    <property type="match status" value="1"/>
</dbReference>
<reference evidence="11 12" key="1">
    <citation type="submission" date="2017-08" db="EMBL/GenBank/DDBJ databases">
        <title>Virgibacillus indicus sp. nov. and Virgibacillus profoundi sp. nov, two moderately halophilic bacteria isolated from marine sediment by using the Microfluidic Streak Plate.</title>
        <authorList>
            <person name="Xu B."/>
            <person name="Hu B."/>
            <person name="Wang J."/>
            <person name="Zhu Y."/>
            <person name="Huang L."/>
            <person name="Du W."/>
            <person name="Huang Y."/>
        </authorList>
    </citation>
    <scope>NUCLEOTIDE SEQUENCE [LARGE SCALE GENOMIC DNA]</scope>
    <source>
        <strain evidence="11 12">IO3-P3-H5</strain>
    </source>
</reference>
<dbReference type="GO" id="GO:0140114">
    <property type="term" value="P:cellular detoxification of fluoride"/>
    <property type="evidence" value="ECO:0007669"/>
    <property type="project" value="UniProtKB-UniRule"/>
</dbReference>
<dbReference type="OrthoDB" id="9799631at2"/>
<sequence length="127" mass="13721">MNIKLYIAIGIGGMIGSMGRYGISILFTADHEFPFATLTANLIGCFLLSFLLNHPSIKQKLSHEMFTAVSIGAIGSFTTFSTFAVETIELWSSNLLLAVGYILISILGGLVFCYVGFKAACRGQVEQ</sequence>
<keyword evidence="2 10" id="KW-1003">Cell membrane</keyword>
<protein>
    <recommendedName>
        <fullName evidence="10">Fluoride-specific ion channel FluC</fullName>
    </recommendedName>
</protein>
<accession>A0A2A2IBY4</accession>
<name>A0A2A2IBY4_9BACI</name>
<dbReference type="PANTHER" id="PTHR28259:SF1">
    <property type="entry name" value="FLUORIDE EXPORT PROTEIN 1-RELATED"/>
    <property type="match status" value="1"/>
</dbReference>
<feature type="transmembrane region" description="Helical" evidence="10">
    <location>
        <begin position="95"/>
        <end position="117"/>
    </location>
</feature>
<keyword evidence="4 10" id="KW-1133">Transmembrane helix</keyword>
<feature type="transmembrane region" description="Helical" evidence="10">
    <location>
        <begin position="5"/>
        <end position="27"/>
    </location>
</feature>
<feature type="binding site" evidence="10">
    <location>
        <position position="78"/>
    </location>
    <ligand>
        <name>Na(+)</name>
        <dbReference type="ChEBI" id="CHEBI:29101"/>
        <note>structural</note>
    </ligand>
</feature>
<dbReference type="EMBL" id="NPOA01000011">
    <property type="protein sequence ID" value="PAV28655.1"/>
    <property type="molecule type" value="Genomic_DNA"/>
</dbReference>
<evidence type="ECO:0000256" key="7">
    <source>
        <dbReference type="ARBA" id="ARBA00035120"/>
    </source>
</evidence>
<evidence type="ECO:0000256" key="9">
    <source>
        <dbReference type="ARBA" id="ARBA00049940"/>
    </source>
</evidence>
<dbReference type="NCBIfam" id="TIGR00494">
    <property type="entry name" value="crcB"/>
    <property type="match status" value="1"/>
</dbReference>
<keyword evidence="10" id="KW-0406">Ion transport</keyword>
<organism evidence="11 12">
    <name type="scientific">Virgibacillus profundi</name>
    <dbReference type="NCBI Taxonomy" id="2024555"/>
    <lineage>
        <taxon>Bacteria</taxon>
        <taxon>Bacillati</taxon>
        <taxon>Bacillota</taxon>
        <taxon>Bacilli</taxon>
        <taxon>Bacillales</taxon>
        <taxon>Bacillaceae</taxon>
        <taxon>Virgibacillus</taxon>
    </lineage>
</organism>
<dbReference type="PANTHER" id="PTHR28259">
    <property type="entry name" value="FLUORIDE EXPORT PROTEIN 1-RELATED"/>
    <property type="match status" value="1"/>
</dbReference>